<keyword evidence="3" id="KW-1185">Reference proteome</keyword>
<feature type="compositionally biased region" description="Basic and acidic residues" evidence="1">
    <location>
        <begin position="1517"/>
        <end position="1535"/>
    </location>
</feature>
<feature type="compositionally biased region" description="Low complexity" evidence="1">
    <location>
        <begin position="1536"/>
        <end position="1545"/>
    </location>
</feature>
<comment type="caution">
    <text evidence="2">The sequence shown here is derived from an EMBL/GenBank/DDBJ whole genome shotgun (WGS) entry which is preliminary data.</text>
</comment>
<sequence>MIGSADQLNKPLSKPVFIGRNIKIYAEMENCNCHNEINLKGSGQLERYLKALDPAYVSIDGRSTEDLLNFAAGYAEQIRFYDMPDSPAPDDGAKPEKVSWAEFFKRDMAVIAASIAQVNLAQIKADYDAISNQLQDEPSPELFTALFDEVIKIAAKIDNWYTVALPQNPLFEDLDLAINSSLRSQLKKAISYEEGFIIVDSKTVLNIDYGRIANKNLWGLNDDADPDFEIYQGLTAEERILNAALYVDDIFHAFYGAISNIVEQSPSYVEYALTQYPAHQPYMALFIAFIKLFSLAQQQMNGLTDKMLNFYYRDVLHLAEKPAVPDKVFVVFELAKNVAEYDLAKGTALSAGKDNTGKEQVYKTEDGFVINQAKVKELKNIFIEKTPAEATEEQKTIATIYAKPVANSKDGYGEKFTEPGAKWPTFGNSLSKPTPANMCDYINNAQIELNSRNEATVGFALASPQLLLQGGNRLVGFSVPALSELLLKQPDMLANVQIALSGEKGWLTIDRQITDATEKESFTRAIDEGIFDPAYTESGFFVDEKLQGIYLYISIAEAGIVGFDAKVHTGHTYKTNYPVMEFLIGPEVDIPATVYNTLRVNDVALIVKVGSINPLPGDEKQPNYNGNFDGLKNLIIQTDAGVLPAGKPFDPFSAIPAQGSSFYVGSDEVFNKPLGYLSVNINKTQSTANTQFAMASSEGYEYGVSVLYNRTWKRLCNSYGSDFRQETLTINILNEYTFVNGDNGEVKEVSLARKPIEYFDGLEINADKGFLKIDNLVWTGGEIQDRLNRAPEFQIKEISVSYLSVLRTLEQGIDQVFHIYPFGTVETGITVKPSKKDAILAGDKIVLGRRKIEDAIIDKLIVNANNLLLPQFTWVNPTNIYKTEVSDTVDDYSDVTYQDAGIKGGKKLGDLMVYDANTATPGKNIGDRILAKLMYDASGLNDRLTGKNNQYSGTIQEEGMLFIGLEKLVPLQTLSLLFEFAPGSAVNEDDEPPAINWSYLTYNEWRPLNVENLVSDSTYGFQTTGIVKLDVPADANDSHTIITDGLYWFCASVTTNADRIAQLIDVIAQATEAEFFDQDNSSAHYDNALPAGSISKLSVAVSQVSKVQQPFASFDGKHREVGKEYYTRVSERLRHKGRAITAWDYEHLVLDKFPSVFKVKCIPNTDPRCFCRKKTTRSTTGAPQADCCGPVRASGHVLVVPVPNLKNNNAANPLQPKTSRLTLIEIAKYLRTVSSPFVKVHVKNPVYEQVLVFFRVKFLSGVDKGYHLKKLNQEIVEYLTPWAFDEKIEADFGQKIYASAIITFIEQRPYVDFITDFLMGVCRDECCGSAKAKPGEVTKTGFIESLDQVTGCNDIEHFLNGQGYFVGDVIAQPSTQLSLLVSAPHHIILPFEDKPVQLTPCEKRKAREVPAQPAPEAPKEEPKDTTPPKDTVNPEQPTWNPSPKPKKDIIEPVNEVKEDKIEVVKQPTDIVKGTDVVKGDNILKDVKTVDKLLDNKKIVVKTIADDKVAKARTPVVKTEKAKEAPAKKTDADKTTDTNNDTTGKP</sequence>
<proteinExistence type="predicted"/>
<evidence type="ECO:0000313" key="3">
    <source>
        <dbReference type="Proteomes" id="UP001500582"/>
    </source>
</evidence>
<reference evidence="3" key="1">
    <citation type="journal article" date="2019" name="Int. J. Syst. Evol. Microbiol.">
        <title>The Global Catalogue of Microorganisms (GCM) 10K type strain sequencing project: providing services to taxonomists for standard genome sequencing and annotation.</title>
        <authorList>
            <consortium name="The Broad Institute Genomics Platform"/>
            <consortium name="The Broad Institute Genome Sequencing Center for Infectious Disease"/>
            <person name="Wu L."/>
            <person name="Ma J."/>
        </authorList>
    </citation>
    <scope>NUCLEOTIDE SEQUENCE [LARGE SCALE GENOMIC DNA]</scope>
    <source>
        <strain evidence="3">JCM 17705</strain>
    </source>
</reference>
<organism evidence="2 3">
    <name type="scientific">Mucilaginibacter gynuensis</name>
    <dbReference type="NCBI Taxonomy" id="1302236"/>
    <lineage>
        <taxon>Bacteria</taxon>
        <taxon>Pseudomonadati</taxon>
        <taxon>Bacteroidota</taxon>
        <taxon>Sphingobacteriia</taxon>
        <taxon>Sphingobacteriales</taxon>
        <taxon>Sphingobacteriaceae</taxon>
        <taxon>Mucilaginibacter</taxon>
    </lineage>
</organism>
<gene>
    <name evidence="2" type="ORF">GCM10023149_14160</name>
</gene>
<protein>
    <recommendedName>
        <fullName evidence="4">Baseplate J-like protein</fullName>
    </recommendedName>
</protein>
<evidence type="ECO:0000313" key="2">
    <source>
        <dbReference type="EMBL" id="GAA4316879.1"/>
    </source>
</evidence>
<dbReference type="Proteomes" id="UP001500582">
    <property type="component" value="Unassembled WGS sequence"/>
</dbReference>
<feature type="region of interest" description="Disordered" evidence="1">
    <location>
        <begin position="1513"/>
        <end position="1545"/>
    </location>
</feature>
<evidence type="ECO:0008006" key="4">
    <source>
        <dbReference type="Google" id="ProtNLM"/>
    </source>
</evidence>
<name>A0ABP8G4I1_9SPHI</name>
<accession>A0ABP8G4I1</accession>
<feature type="compositionally biased region" description="Basic and acidic residues" evidence="1">
    <location>
        <begin position="1417"/>
        <end position="1427"/>
    </location>
</feature>
<dbReference type="EMBL" id="BAABFT010000003">
    <property type="protein sequence ID" value="GAA4316879.1"/>
    <property type="molecule type" value="Genomic_DNA"/>
</dbReference>
<evidence type="ECO:0000256" key="1">
    <source>
        <dbReference type="SAM" id="MobiDB-lite"/>
    </source>
</evidence>
<feature type="region of interest" description="Disordered" evidence="1">
    <location>
        <begin position="1404"/>
        <end position="1449"/>
    </location>
</feature>